<dbReference type="AlphaFoldDB" id="A0ABD0MXV2"/>
<name>A0ABD0MXV2_CIRMR</name>
<gene>
    <name evidence="2" type="ORF">M9458_051022</name>
</gene>
<dbReference type="Proteomes" id="UP001529510">
    <property type="component" value="Unassembled WGS sequence"/>
</dbReference>
<feature type="non-terminal residue" evidence="2">
    <location>
        <position position="1"/>
    </location>
</feature>
<accession>A0ABD0MXV2</accession>
<dbReference type="Gene3D" id="2.60.40.10">
    <property type="entry name" value="Immunoglobulins"/>
    <property type="match status" value="1"/>
</dbReference>
<proteinExistence type="predicted"/>
<dbReference type="PANTHER" id="PTHR46013:SF4">
    <property type="entry name" value="B-CELL RECEPTOR CD22-RELATED"/>
    <property type="match status" value="1"/>
</dbReference>
<dbReference type="InterPro" id="IPR056386">
    <property type="entry name" value="Ig_CD22"/>
</dbReference>
<dbReference type="EMBL" id="JAMKFB020000083">
    <property type="protein sequence ID" value="KAL0153657.1"/>
    <property type="molecule type" value="Genomic_DNA"/>
</dbReference>
<organism evidence="2 3">
    <name type="scientific">Cirrhinus mrigala</name>
    <name type="common">Mrigala</name>
    <dbReference type="NCBI Taxonomy" id="683832"/>
    <lineage>
        <taxon>Eukaryota</taxon>
        <taxon>Metazoa</taxon>
        <taxon>Chordata</taxon>
        <taxon>Craniata</taxon>
        <taxon>Vertebrata</taxon>
        <taxon>Euteleostomi</taxon>
        <taxon>Actinopterygii</taxon>
        <taxon>Neopterygii</taxon>
        <taxon>Teleostei</taxon>
        <taxon>Ostariophysi</taxon>
        <taxon>Cypriniformes</taxon>
        <taxon>Cyprinidae</taxon>
        <taxon>Labeoninae</taxon>
        <taxon>Labeonini</taxon>
        <taxon>Cirrhinus</taxon>
    </lineage>
</organism>
<sequence length="114" mass="13159">VSSADWGVSYSHSYVCVLKDSSVIMSCTYTYPTGYQIIKVYWTKDDKRGEEPPDLSQGLEYSQRLQYLGDKQQNCTIRLNHVTQKDEHMYYFRFITDKPDGKWIGTPGVSLTVT</sequence>
<dbReference type="SUPFAM" id="SSF48726">
    <property type="entry name" value="Immunoglobulin"/>
    <property type="match status" value="1"/>
</dbReference>
<feature type="domain" description="B-cell receptor CD22 first Ig-like" evidence="1">
    <location>
        <begin position="21"/>
        <end position="114"/>
    </location>
</feature>
<dbReference type="InterPro" id="IPR013783">
    <property type="entry name" value="Ig-like_fold"/>
</dbReference>
<reference evidence="2 3" key="1">
    <citation type="submission" date="2024-05" db="EMBL/GenBank/DDBJ databases">
        <title>Genome sequencing and assembly of Indian major carp, Cirrhinus mrigala (Hamilton, 1822).</title>
        <authorList>
            <person name="Mohindra V."/>
            <person name="Chowdhury L.M."/>
            <person name="Lal K."/>
            <person name="Jena J.K."/>
        </authorList>
    </citation>
    <scope>NUCLEOTIDE SEQUENCE [LARGE SCALE GENOMIC DNA]</scope>
    <source>
        <strain evidence="2">CM1030</strain>
        <tissue evidence="2">Blood</tissue>
    </source>
</reference>
<dbReference type="PANTHER" id="PTHR46013">
    <property type="entry name" value="VASCULAR CELL ADHESION MOLECULE 1"/>
    <property type="match status" value="1"/>
</dbReference>
<comment type="caution">
    <text evidence="2">The sequence shown here is derived from an EMBL/GenBank/DDBJ whole genome shotgun (WGS) entry which is preliminary data.</text>
</comment>
<evidence type="ECO:0000313" key="3">
    <source>
        <dbReference type="Proteomes" id="UP001529510"/>
    </source>
</evidence>
<dbReference type="InterPro" id="IPR036179">
    <property type="entry name" value="Ig-like_dom_sf"/>
</dbReference>
<keyword evidence="3" id="KW-1185">Reference proteome</keyword>
<evidence type="ECO:0000259" key="1">
    <source>
        <dbReference type="Pfam" id="PF24518"/>
    </source>
</evidence>
<protein>
    <recommendedName>
        <fullName evidence="1">B-cell receptor CD22 first Ig-like domain-containing protein</fullName>
    </recommendedName>
</protein>
<evidence type="ECO:0000313" key="2">
    <source>
        <dbReference type="EMBL" id="KAL0153657.1"/>
    </source>
</evidence>
<feature type="non-terminal residue" evidence="2">
    <location>
        <position position="114"/>
    </location>
</feature>
<dbReference type="Pfam" id="PF24518">
    <property type="entry name" value="Ig_CD22"/>
    <property type="match status" value="1"/>
</dbReference>